<dbReference type="InterPro" id="IPR035999">
    <property type="entry name" value="Sec7_dom_sf"/>
</dbReference>
<feature type="compositionally biased region" description="Basic residues" evidence="1">
    <location>
        <begin position="1598"/>
        <end position="1612"/>
    </location>
</feature>
<dbReference type="InterPro" id="IPR000904">
    <property type="entry name" value="Sec7_dom"/>
</dbReference>
<name>A0A369JYH6_HYPMA</name>
<feature type="compositionally biased region" description="Low complexity" evidence="1">
    <location>
        <begin position="418"/>
        <end position="440"/>
    </location>
</feature>
<feature type="compositionally biased region" description="Polar residues" evidence="1">
    <location>
        <begin position="966"/>
        <end position="977"/>
    </location>
</feature>
<feature type="compositionally biased region" description="Polar residues" evidence="1">
    <location>
        <begin position="589"/>
        <end position="608"/>
    </location>
</feature>
<dbReference type="SMART" id="SM00222">
    <property type="entry name" value="Sec7"/>
    <property type="match status" value="1"/>
</dbReference>
<reference evidence="3" key="1">
    <citation type="submission" date="2018-04" db="EMBL/GenBank/DDBJ databases">
        <title>Whole genome sequencing of Hypsizygus marmoreus.</title>
        <authorList>
            <person name="Choi I.-G."/>
            <person name="Min B."/>
            <person name="Kim J.-G."/>
            <person name="Kim S."/>
            <person name="Oh Y.-L."/>
            <person name="Kong W.-S."/>
            <person name="Park H."/>
            <person name="Jeong J."/>
            <person name="Song E.-S."/>
        </authorList>
    </citation>
    <scope>NUCLEOTIDE SEQUENCE [LARGE SCALE GENOMIC DNA]</scope>
    <source>
        <strain evidence="3">51987-8</strain>
    </source>
</reference>
<feature type="compositionally biased region" description="Polar residues" evidence="1">
    <location>
        <begin position="707"/>
        <end position="720"/>
    </location>
</feature>
<dbReference type="InterPro" id="IPR023394">
    <property type="entry name" value="Sec7_C_sf"/>
</dbReference>
<dbReference type="PROSITE" id="PS50190">
    <property type="entry name" value="SEC7"/>
    <property type="match status" value="1"/>
</dbReference>
<feature type="compositionally biased region" description="Acidic residues" evidence="1">
    <location>
        <begin position="513"/>
        <end position="533"/>
    </location>
</feature>
<feature type="compositionally biased region" description="Pro residues" evidence="1">
    <location>
        <begin position="897"/>
        <end position="917"/>
    </location>
</feature>
<feature type="region of interest" description="Disordered" evidence="1">
    <location>
        <begin position="22"/>
        <end position="150"/>
    </location>
</feature>
<dbReference type="Proteomes" id="UP000076154">
    <property type="component" value="Unassembled WGS sequence"/>
</dbReference>
<feature type="region of interest" description="Disordered" evidence="1">
    <location>
        <begin position="503"/>
        <end position="752"/>
    </location>
</feature>
<dbReference type="STRING" id="39966.A0A369JYH6"/>
<dbReference type="Pfam" id="PF01369">
    <property type="entry name" value="Sec7"/>
    <property type="match status" value="1"/>
</dbReference>
<evidence type="ECO:0000256" key="1">
    <source>
        <dbReference type="SAM" id="MobiDB-lite"/>
    </source>
</evidence>
<protein>
    <recommendedName>
        <fullName evidence="2">SEC7 domain-containing protein</fullName>
    </recommendedName>
</protein>
<dbReference type="SUPFAM" id="SSF48425">
    <property type="entry name" value="Sec7 domain"/>
    <property type="match status" value="1"/>
</dbReference>
<feature type="compositionally biased region" description="Basic and acidic residues" evidence="1">
    <location>
        <begin position="363"/>
        <end position="379"/>
    </location>
</feature>
<dbReference type="EMBL" id="LUEZ02000041">
    <property type="protein sequence ID" value="RDB25415.1"/>
    <property type="molecule type" value="Genomic_DNA"/>
</dbReference>
<feature type="region of interest" description="Disordered" evidence="1">
    <location>
        <begin position="883"/>
        <end position="1055"/>
    </location>
</feature>
<accession>A0A369JYH6</accession>
<feature type="compositionally biased region" description="Polar residues" evidence="1">
    <location>
        <begin position="118"/>
        <end position="128"/>
    </location>
</feature>
<feature type="compositionally biased region" description="Basic residues" evidence="1">
    <location>
        <begin position="290"/>
        <end position="299"/>
    </location>
</feature>
<keyword evidence="4" id="KW-1185">Reference proteome</keyword>
<feature type="compositionally biased region" description="Basic and acidic residues" evidence="1">
    <location>
        <begin position="480"/>
        <end position="490"/>
    </location>
</feature>
<feature type="compositionally biased region" description="Basic and acidic residues" evidence="1">
    <location>
        <begin position="628"/>
        <end position="643"/>
    </location>
</feature>
<dbReference type="OrthoDB" id="430364at2759"/>
<feature type="compositionally biased region" description="Low complexity" evidence="1">
    <location>
        <begin position="1040"/>
        <end position="1050"/>
    </location>
</feature>
<proteinExistence type="predicted"/>
<dbReference type="SUPFAM" id="SSF50729">
    <property type="entry name" value="PH domain-like"/>
    <property type="match status" value="1"/>
</dbReference>
<feature type="compositionally biased region" description="Polar residues" evidence="1">
    <location>
        <begin position="223"/>
        <end position="236"/>
    </location>
</feature>
<feature type="domain" description="SEC7" evidence="2">
    <location>
        <begin position="1167"/>
        <end position="1365"/>
    </location>
</feature>
<evidence type="ECO:0000313" key="4">
    <source>
        <dbReference type="Proteomes" id="UP000076154"/>
    </source>
</evidence>
<feature type="compositionally biased region" description="Low complexity" evidence="1">
    <location>
        <begin position="721"/>
        <end position="739"/>
    </location>
</feature>
<feature type="compositionally biased region" description="Polar residues" evidence="1">
    <location>
        <begin position="1021"/>
        <end position="1034"/>
    </location>
</feature>
<feature type="compositionally biased region" description="Polar residues" evidence="1">
    <location>
        <begin position="557"/>
        <end position="576"/>
    </location>
</feature>
<feature type="compositionally biased region" description="Basic and acidic residues" evidence="1">
    <location>
        <begin position="44"/>
        <end position="58"/>
    </location>
</feature>
<dbReference type="Gene3D" id="1.10.1000.11">
    <property type="entry name" value="Arf Nucleotide-binding Site Opener,domain 2"/>
    <property type="match status" value="1"/>
</dbReference>
<gene>
    <name evidence="3" type="ORF">Hypma_007842</name>
</gene>
<dbReference type="GO" id="GO:0005085">
    <property type="term" value="F:guanyl-nucleotide exchange factor activity"/>
    <property type="evidence" value="ECO:0007669"/>
    <property type="project" value="InterPro"/>
</dbReference>
<feature type="compositionally biased region" description="Acidic residues" evidence="1">
    <location>
        <begin position="67"/>
        <end position="81"/>
    </location>
</feature>
<dbReference type="GO" id="GO:0032012">
    <property type="term" value="P:regulation of ARF protein signal transduction"/>
    <property type="evidence" value="ECO:0007669"/>
    <property type="project" value="InterPro"/>
</dbReference>
<feature type="compositionally biased region" description="Basic and acidic residues" evidence="1">
    <location>
        <begin position="269"/>
        <end position="284"/>
    </location>
</feature>
<feature type="region of interest" description="Disordered" evidence="1">
    <location>
        <begin position="223"/>
        <end position="490"/>
    </location>
</feature>
<dbReference type="InParanoid" id="A0A369JYH6"/>
<sequence>MEQDQQPSRAEQRMLAVAKLKRAASLPRMKDGRRPPMHVEAVSEGEKAQVNDEPREESSSPPIAADEQVEAEVDVEADVEEAERPVSPGPTARSKRRSRSRSRSRGSKDLRGKMRGLQSPTPTSQVAGDSSPDEAPNPPPLNLAGVTPLASPIPSNLLELQRSRLLRSPTPTSPDTPMNISPFPHSPVLLPTLEAWQRGLFRSNSAGGSAAGRMMAMHKLTGGTETYDPSTMSPASSPLPGKLSRNNTVTGGERTAARQFMLSRLGGRITKETDGEQVSGEERSAPSPTPKRRRRRSRRGSSSANAGISDSEFLSTSPSTPVVPPTPLPATFDALPDIRSRSATPYQLANPPNHEVGGLSDTQKSEEPIQEYERVEPTRRRSVVVEDDEEERYPPPKAYPVVSRHTPTQVTSLRLPHASDAPSNGSSDSAASPSAVSVPVYLSQRTPPGNDTFPRSPYVTPLKEVSDRDDEEEQVLYHADTYRPRTPYDESFEREISWIASPVPELDIRMPVDDDEENHEADQNEEDDQDLDEPPLSPRSSDGFTPEEHEAFDDTSPRVSSDSKSLVVESETSAVISPSYIPLSPSAAALSQTVSITRASDESMSPQTYPARLSVASRSPLNGEFADWDDRIPSAETNSKRNGDTPSTWEKVKNTFSRAGSSSGRRSRSNSIITRERRDHTDSSISRESGASLTSAKTDKGDVASAFAQQQVQPSLMQTPSASASILSLAPHTPVRGGPSPIPPPTTADMSKYQNAKLFPFPGMKKLEEQRNRAKGLPSASASSPDIIMLSSSNEEDLPPLSANSYNNTPAPTPDITRERKLSHQASDTRLMSKYNPPSSAAATSHPEYFDVTPQPAPQNGGSLNLKLPMTLPGVKQWLSKNNKKIFSSSQSSSPSSPAPISPPIIETRPPPPPPAKFAPESIGRTESETLGTDWEEIGTTPTSSSGDMLGKRNTGPEAQVAEPDTSITNGPTQFRSELTDTEKTPKAKKVMPQMDLSDTPDVSYFDDSPSPSALPPRSDPLSSTTPDPRSSLSDYPAHSTSESSSTTSSQYSLGAAGHQGPVILEKLEEDLLRGPRGIWSTVDSPPRGLVLSSPVFQVVNTNTLKDRFLFLFTDILVIAKPVISDQDTFIDSPKPNPLDRKFIVKSVAMLNQLQFKADRTESHGISNQAMTSRNPVMRSFIHNFSRDPDSAIGSLFAKSSKADDAGIVGQVLFNTLELDRSRLGEYLARRTSKAFLKSYLDSFGFLGLRVDKALRVFLLSIGTPRTFHHSNGLEYLLDAFAGRWYEANARIVDYDKDLAHRLVRAIVQLNELLHDGVAQEPGRTGYPLREVTSRDFVEAFRRYDQRILVSDELLEDVYESILKERLSQASSARSSVDSSIVIKRAIPPRLTWKVQSEPIVLRIPHADPDLTIQLYGHDLVFDPPFLNFAKSPEASFRVTGLSLGPKSMIMCRSGPNALKYGGLPLSSPVVVERAFMRHTFQLAFLNHVGVKRRYMFSVDDFLLRHQWVLSLKRQVDKAAEISTSSPSKFNRAAEIMSFRVLQETLIGSSPPPANMMRSALQRLNGGPQNHTTSPRSPHERTVPVANTNGYQFPPLHVRSKSRSKVYHRHGAGMHETDLTHSPNYRGSRDEGDGKADTAVKHDSDQPLRHEGPLWSAQDIEVRCKQNSAISPILLQLQVNTTEQGGS</sequence>
<feature type="compositionally biased region" description="Basic residues" evidence="1">
    <location>
        <begin position="93"/>
        <end position="105"/>
    </location>
</feature>
<feature type="region of interest" description="Disordered" evidence="1">
    <location>
        <begin position="1563"/>
        <end position="1654"/>
    </location>
</feature>
<evidence type="ECO:0000259" key="2">
    <source>
        <dbReference type="PROSITE" id="PS50190"/>
    </source>
</evidence>
<organism evidence="3 4">
    <name type="scientific">Hypsizygus marmoreus</name>
    <name type="common">White beech mushroom</name>
    <name type="synonym">Agaricus marmoreus</name>
    <dbReference type="NCBI Taxonomy" id="39966"/>
    <lineage>
        <taxon>Eukaryota</taxon>
        <taxon>Fungi</taxon>
        <taxon>Dikarya</taxon>
        <taxon>Basidiomycota</taxon>
        <taxon>Agaricomycotina</taxon>
        <taxon>Agaricomycetes</taxon>
        <taxon>Agaricomycetidae</taxon>
        <taxon>Agaricales</taxon>
        <taxon>Tricholomatineae</taxon>
        <taxon>Lyophyllaceae</taxon>
        <taxon>Hypsizygus</taxon>
    </lineage>
</organism>
<feature type="compositionally biased region" description="Basic and acidic residues" evidence="1">
    <location>
        <begin position="1627"/>
        <end position="1652"/>
    </location>
</feature>
<feature type="compositionally biased region" description="Low complexity" evidence="1">
    <location>
        <begin position="657"/>
        <end position="673"/>
    </location>
</feature>
<dbReference type="Gene3D" id="1.10.220.20">
    <property type="match status" value="1"/>
</dbReference>
<feature type="compositionally biased region" description="Polar residues" evidence="1">
    <location>
        <begin position="824"/>
        <end position="843"/>
    </location>
</feature>
<feature type="region of interest" description="Disordered" evidence="1">
    <location>
        <begin position="790"/>
        <end position="864"/>
    </location>
</feature>
<feature type="compositionally biased region" description="Polar residues" evidence="1">
    <location>
        <begin position="1567"/>
        <end position="1576"/>
    </location>
</feature>
<feature type="compositionally biased region" description="Polar residues" evidence="1">
    <location>
        <begin position="683"/>
        <end position="696"/>
    </location>
</feature>
<evidence type="ECO:0000313" key="3">
    <source>
        <dbReference type="EMBL" id="RDB25415.1"/>
    </source>
</evidence>
<comment type="caution">
    <text evidence="3">The sequence shown here is derived from an EMBL/GenBank/DDBJ whole genome shotgun (WGS) entry which is preliminary data.</text>
</comment>